<organism evidence="2 3">
    <name type="scientific">Romanomermis culicivorax</name>
    <name type="common">Nematode worm</name>
    <dbReference type="NCBI Taxonomy" id="13658"/>
    <lineage>
        <taxon>Eukaryota</taxon>
        <taxon>Metazoa</taxon>
        <taxon>Ecdysozoa</taxon>
        <taxon>Nematoda</taxon>
        <taxon>Enoplea</taxon>
        <taxon>Dorylaimia</taxon>
        <taxon>Mermithida</taxon>
        <taxon>Mermithoidea</taxon>
        <taxon>Mermithidae</taxon>
        <taxon>Romanomermis</taxon>
    </lineage>
</organism>
<dbReference type="Proteomes" id="UP000887565">
    <property type="component" value="Unplaced"/>
</dbReference>
<dbReference type="WBParaSite" id="nRc.2.0.1.t10253-RA">
    <property type="protein sequence ID" value="nRc.2.0.1.t10253-RA"/>
    <property type="gene ID" value="nRc.2.0.1.g10253"/>
</dbReference>
<keyword evidence="1" id="KW-0812">Transmembrane</keyword>
<keyword evidence="2" id="KW-1185">Reference proteome</keyword>
<feature type="transmembrane region" description="Helical" evidence="1">
    <location>
        <begin position="137"/>
        <end position="161"/>
    </location>
</feature>
<evidence type="ECO:0000313" key="3">
    <source>
        <dbReference type="WBParaSite" id="nRc.2.0.1.t10253-RA"/>
    </source>
</evidence>
<evidence type="ECO:0000313" key="2">
    <source>
        <dbReference type="Proteomes" id="UP000887565"/>
    </source>
</evidence>
<proteinExistence type="predicted"/>
<accession>A0A915I913</accession>
<protein>
    <submittedName>
        <fullName evidence="3">Uncharacterized protein</fullName>
    </submittedName>
</protein>
<keyword evidence="1" id="KW-0472">Membrane</keyword>
<evidence type="ECO:0000256" key="1">
    <source>
        <dbReference type="SAM" id="Phobius"/>
    </source>
</evidence>
<name>A0A915I913_ROMCU</name>
<dbReference type="AlphaFoldDB" id="A0A915I913"/>
<sequence>MCRPMDVLLTQQNVSVLKCQSRTNPGSFWLYKKNKSKWLANGSESTYYGCLNCLILGAEEGGVMVRDNQIVSDPEVGHNILCVPKKPLVEKGCENYKFLGCKETMRHYYGERAGGYMSTVCVCNNKPFCNAARKLHAFNYCFVLLLLVFVFEHRIFVQYFIPSSQS</sequence>
<reference evidence="3" key="1">
    <citation type="submission" date="2022-11" db="UniProtKB">
        <authorList>
            <consortium name="WormBaseParasite"/>
        </authorList>
    </citation>
    <scope>IDENTIFICATION</scope>
</reference>
<keyword evidence="1" id="KW-1133">Transmembrane helix</keyword>